<dbReference type="EMBL" id="MCFH01000001">
    <property type="protein sequence ID" value="ORX61007.1"/>
    <property type="molecule type" value="Genomic_DNA"/>
</dbReference>
<feature type="domain" description="Protein kinase" evidence="7">
    <location>
        <begin position="1"/>
        <end position="238"/>
    </location>
</feature>
<dbReference type="SUPFAM" id="SSF56112">
    <property type="entry name" value="Protein kinase-like (PK-like)"/>
    <property type="match status" value="1"/>
</dbReference>
<accession>A0A1Y1VNL6</accession>
<organism evidence="9 10">
    <name type="scientific">Piromyces finnis</name>
    <dbReference type="NCBI Taxonomy" id="1754191"/>
    <lineage>
        <taxon>Eukaryota</taxon>
        <taxon>Fungi</taxon>
        <taxon>Fungi incertae sedis</taxon>
        <taxon>Chytridiomycota</taxon>
        <taxon>Chytridiomycota incertae sedis</taxon>
        <taxon>Neocallimastigomycetes</taxon>
        <taxon>Neocallimastigales</taxon>
        <taxon>Neocallimastigaceae</taxon>
        <taxon>Piromyces</taxon>
    </lineage>
</organism>
<evidence type="ECO:0000259" key="8">
    <source>
        <dbReference type="PROSITE" id="PS51285"/>
    </source>
</evidence>
<feature type="non-terminal residue" evidence="9">
    <location>
        <position position="1"/>
    </location>
</feature>
<dbReference type="PROSITE" id="PS50011">
    <property type="entry name" value="PROTEIN_KINASE_DOM"/>
    <property type="match status" value="1"/>
</dbReference>
<dbReference type="InterPro" id="IPR011009">
    <property type="entry name" value="Kinase-like_dom_sf"/>
</dbReference>
<evidence type="ECO:0000256" key="2">
    <source>
        <dbReference type="ARBA" id="ARBA00022553"/>
    </source>
</evidence>
<dbReference type="Pfam" id="PF00433">
    <property type="entry name" value="Pkinase_C"/>
    <property type="match status" value="1"/>
</dbReference>
<dbReference type="OrthoDB" id="63267at2759"/>
<dbReference type="Gene3D" id="1.10.510.10">
    <property type="entry name" value="Transferase(Phosphotransferase) domain 1"/>
    <property type="match status" value="1"/>
</dbReference>
<keyword evidence="4" id="KW-0547">Nucleotide-binding</keyword>
<reference evidence="9 10" key="1">
    <citation type="submission" date="2016-08" db="EMBL/GenBank/DDBJ databases">
        <title>Genomes of anaerobic fungi encode conserved fungal cellulosomes for biomass hydrolysis.</title>
        <authorList>
            <consortium name="DOE Joint Genome Institute"/>
            <person name="Haitjema C.H."/>
            <person name="Gilmore S.P."/>
            <person name="Henske J.K."/>
            <person name="Solomon K.V."/>
            <person name="De Groot R."/>
            <person name="Kuo A."/>
            <person name="Mondo S.J."/>
            <person name="Salamov A.A."/>
            <person name="Labutti K."/>
            <person name="Zhao Z."/>
            <person name="Chiniquy J."/>
            <person name="Barry K."/>
            <person name="Brewer H.M."/>
            <person name="Purvine S.O."/>
            <person name="Wright A.T."/>
            <person name="Boxma B."/>
            <person name="Van Alen T."/>
            <person name="Hackstein J.H."/>
            <person name="Baker S.E."/>
            <person name="Grigoriev I.V."/>
            <person name="O'Malley M.A."/>
        </authorList>
    </citation>
    <scope>NUCLEOTIDE SEQUENCE [LARGE SCALE GENOMIC DNA]</scope>
    <source>
        <strain evidence="10">finn</strain>
    </source>
</reference>
<keyword evidence="1" id="KW-0723">Serine/threonine-protein kinase</keyword>
<dbReference type="InterPro" id="IPR008271">
    <property type="entry name" value="Ser/Thr_kinase_AS"/>
</dbReference>
<comment type="caution">
    <text evidence="9">The sequence shown here is derived from an EMBL/GenBank/DDBJ whole genome shotgun (WGS) entry which is preliminary data.</text>
</comment>
<keyword evidence="3" id="KW-0808">Transferase</keyword>
<dbReference type="STRING" id="1754191.A0A1Y1VNL6"/>
<dbReference type="PANTHER" id="PTHR24351">
    <property type="entry name" value="RIBOSOMAL PROTEIN S6 KINASE"/>
    <property type="match status" value="1"/>
</dbReference>
<dbReference type="FunFam" id="1.10.510.10:FF:000008">
    <property type="entry name" value="Non-specific serine/threonine protein kinase"/>
    <property type="match status" value="1"/>
</dbReference>
<evidence type="ECO:0000313" key="10">
    <source>
        <dbReference type="Proteomes" id="UP000193719"/>
    </source>
</evidence>
<dbReference type="AlphaFoldDB" id="A0A1Y1VNL6"/>
<evidence type="ECO:0000256" key="6">
    <source>
        <dbReference type="ARBA" id="ARBA00022840"/>
    </source>
</evidence>
<dbReference type="SMART" id="SM00133">
    <property type="entry name" value="S_TK_X"/>
    <property type="match status" value="1"/>
</dbReference>
<keyword evidence="10" id="KW-1185">Reference proteome</keyword>
<dbReference type="GO" id="GO:0038202">
    <property type="term" value="P:TORC1 signaling"/>
    <property type="evidence" value="ECO:0007669"/>
    <property type="project" value="EnsemblFungi"/>
</dbReference>
<evidence type="ECO:0000256" key="5">
    <source>
        <dbReference type="ARBA" id="ARBA00022777"/>
    </source>
</evidence>
<dbReference type="InterPro" id="IPR000719">
    <property type="entry name" value="Prot_kinase_dom"/>
</dbReference>
<evidence type="ECO:0000256" key="4">
    <source>
        <dbReference type="ARBA" id="ARBA00022741"/>
    </source>
</evidence>
<evidence type="ECO:0000256" key="3">
    <source>
        <dbReference type="ARBA" id="ARBA00022679"/>
    </source>
</evidence>
<keyword evidence="6" id="KW-0067">ATP-binding</keyword>
<keyword evidence="2" id="KW-0597">Phosphoprotein</keyword>
<dbReference type="SMART" id="SM00220">
    <property type="entry name" value="S_TKc"/>
    <property type="match status" value="1"/>
</dbReference>
<dbReference type="GO" id="GO:0005524">
    <property type="term" value="F:ATP binding"/>
    <property type="evidence" value="ECO:0007669"/>
    <property type="project" value="UniProtKB-KW"/>
</dbReference>
<dbReference type="GO" id="GO:0004711">
    <property type="term" value="F:ribosomal protein S6 kinase activity"/>
    <property type="evidence" value="ECO:0007669"/>
    <property type="project" value="EnsemblFungi"/>
</dbReference>
<dbReference type="PROSITE" id="PS51285">
    <property type="entry name" value="AGC_KINASE_CTER"/>
    <property type="match status" value="1"/>
</dbReference>
<proteinExistence type="predicted"/>
<dbReference type="InterPro" id="IPR017892">
    <property type="entry name" value="Pkinase_C"/>
</dbReference>
<evidence type="ECO:0000256" key="1">
    <source>
        <dbReference type="ARBA" id="ARBA00022527"/>
    </source>
</evidence>
<name>A0A1Y1VNL6_9FUNG</name>
<keyword evidence="5 9" id="KW-0418">Kinase</keyword>
<gene>
    <name evidence="9" type="ORF">BCR36DRAFT_273094</name>
</gene>
<evidence type="ECO:0000313" key="9">
    <source>
        <dbReference type="EMBL" id="ORX61007.1"/>
    </source>
</evidence>
<dbReference type="PROSITE" id="PS00108">
    <property type="entry name" value="PROTEIN_KINASE_ST"/>
    <property type="match status" value="1"/>
</dbReference>
<sequence length="324" mass="37029">QTNKIYAMKVLKKASLILHLKDAEHTKTERQILEEVRHPFIVDLYFAFQTKEKLFLLLTFAAGGELFSYLQKEKMFDEDTAMFYLCEIFLALEHLHSLGIIYRDLKPENILLDHEGHTLLTDFGLSKVSVETKTLCGSLEYMAPEIILTDTIHNITYDKLVDYWSFGILCHDLLTGKTPFNGNNHKKVMDAILKKKLILPNYLTTSAKNLIIRLLRKNPAVRLGSKKGAEEVKTHIFFRKINWNKVYNKEIIPPIIPIVNDPEDLSNFNSQFTKMSTDSIMIDSISATSLNNSGLVSENNGINSINSSRYDLFRGFSYVADLGL</sequence>
<dbReference type="Pfam" id="PF00069">
    <property type="entry name" value="Pkinase"/>
    <property type="match status" value="1"/>
</dbReference>
<dbReference type="InterPro" id="IPR000961">
    <property type="entry name" value="AGC-kinase_C"/>
</dbReference>
<reference evidence="9 10" key="2">
    <citation type="submission" date="2016-08" db="EMBL/GenBank/DDBJ databases">
        <title>Pervasive Adenine N6-methylation of Active Genes in Fungi.</title>
        <authorList>
            <consortium name="DOE Joint Genome Institute"/>
            <person name="Mondo S.J."/>
            <person name="Dannebaum R.O."/>
            <person name="Kuo R.C."/>
            <person name="Labutti K."/>
            <person name="Haridas S."/>
            <person name="Kuo A."/>
            <person name="Salamov A."/>
            <person name="Ahrendt S.R."/>
            <person name="Lipzen A."/>
            <person name="Sullivan W."/>
            <person name="Andreopoulos W.B."/>
            <person name="Clum A."/>
            <person name="Lindquist E."/>
            <person name="Daum C."/>
            <person name="Ramamoorthy G.K."/>
            <person name="Gryganskyi A."/>
            <person name="Culley D."/>
            <person name="Magnuson J.K."/>
            <person name="James T.Y."/>
            <person name="O'Malley M.A."/>
            <person name="Stajich J.E."/>
            <person name="Spatafora J.W."/>
            <person name="Visel A."/>
            <person name="Grigoriev I.V."/>
        </authorList>
    </citation>
    <scope>NUCLEOTIDE SEQUENCE [LARGE SCALE GENOMIC DNA]</scope>
    <source>
        <strain evidence="10">finn</strain>
    </source>
</reference>
<evidence type="ECO:0000259" key="7">
    <source>
        <dbReference type="PROSITE" id="PS50011"/>
    </source>
</evidence>
<feature type="domain" description="AGC-kinase C-terminal" evidence="8">
    <location>
        <begin position="239"/>
        <end position="324"/>
    </location>
</feature>
<dbReference type="Gene3D" id="3.30.200.20">
    <property type="entry name" value="Phosphorylase Kinase, domain 1"/>
    <property type="match status" value="1"/>
</dbReference>
<dbReference type="Proteomes" id="UP000193719">
    <property type="component" value="Unassembled WGS sequence"/>
</dbReference>
<protein>
    <submittedName>
        <fullName evidence="9">Kinase-like protein</fullName>
    </submittedName>
</protein>